<evidence type="ECO:0000313" key="13">
    <source>
        <dbReference type="EMBL" id="KAK7864749.1"/>
    </source>
</evidence>
<keyword evidence="8" id="KW-0694">RNA-binding</keyword>
<feature type="domain" description="Snurportin-1 m3G cap-binding" evidence="12">
    <location>
        <begin position="71"/>
        <end position="252"/>
    </location>
</feature>
<reference evidence="13 15" key="1">
    <citation type="submission" date="2024-03" db="EMBL/GenBank/DDBJ databases">
        <title>The genome assembly and annotation of the cricket Gryllus longicercus Weissman &amp; Gray.</title>
        <authorList>
            <person name="Szrajer S."/>
            <person name="Gray D."/>
            <person name="Ylla G."/>
        </authorList>
    </citation>
    <scope>NUCLEOTIDE SEQUENCE [LARGE SCALE GENOMIC DNA]</scope>
    <source>
        <strain evidence="13">DAG 2021-001</strain>
        <tissue evidence="13">Whole body minus gut</tissue>
    </source>
</reference>
<dbReference type="Gene3D" id="3.30.470.30">
    <property type="entry name" value="DNA ligase/mRNA capping enzyme"/>
    <property type="match status" value="1"/>
</dbReference>
<dbReference type="GO" id="GO:0005634">
    <property type="term" value="C:nucleus"/>
    <property type="evidence" value="ECO:0007669"/>
    <property type="project" value="UniProtKB-SubCell"/>
</dbReference>
<protein>
    <recommendedName>
        <fullName evidence="5">Snurportin-1</fullName>
    </recommendedName>
</protein>
<proteinExistence type="inferred from homology"/>
<evidence type="ECO:0000256" key="8">
    <source>
        <dbReference type="ARBA" id="ARBA00022884"/>
    </source>
</evidence>
<dbReference type="AlphaFoldDB" id="A0AAN9Z6L2"/>
<dbReference type="InterPro" id="IPR047857">
    <property type="entry name" value="Snurportin1_C"/>
</dbReference>
<sequence length="360" mass="41812">MSDGEKLGSVRLSQYKPRNTGSSQEERRKFLLEHQKRLREESFNEGRNIVEEINTLWHKTPRQRNKLYKKKFMLSEWLMEIPSDFKENWIMVPCPIGKRVLVLAGKGMTLVFAKDGRVLSRFRSNLPGGHMESGEPSKGVTLLDCIWSKCNRSYYILDVLAWNNQHLTNCETEFRFFWLRTKLTEGPDMVEISQSNTYPFFSLPTFQCDKETLEICLKTPLIPDVTVDGLLFYHSKAHYTNGHTPLVGWLKPFMIPDLMQISICAELLVEQPQNYAGYLHYITEFEEKVKNKHSGKQVKQRQRRRSRKMEVVEADPNVQEEMNQIDSSEGPSVQDFSEGMDHADEESEDSIDASSEENNT</sequence>
<evidence type="ECO:0000256" key="7">
    <source>
        <dbReference type="ARBA" id="ARBA00022490"/>
    </source>
</evidence>
<dbReference type="InterPro" id="IPR017336">
    <property type="entry name" value="Snurportin-1"/>
</dbReference>
<dbReference type="EMBL" id="JAZDUA010000195">
    <property type="protein sequence ID" value="KAK7864749.1"/>
    <property type="molecule type" value="Genomic_DNA"/>
</dbReference>
<evidence type="ECO:0000256" key="4">
    <source>
        <dbReference type="ARBA" id="ARBA00007540"/>
    </source>
</evidence>
<feature type="compositionally biased region" description="Polar residues" evidence="10">
    <location>
        <begin position="320"/>
        <end position="335"/>
    </location>
</feature>
<feature type="region of interest" description="Disordered" evidence="10">
    <location>
        <begin position="292"/>
        <end position="360"/>
    </location>
</feature>
<organism evidence="13 15">
    <name type="scientific">Gryllus longicercus</name>
    <dbReference type="NCBI Taxonomy" id="2509291"/>
    <lineage>
        <taxon>Eukaryota</taxon>
        <taxon>Metazoa</taxon>
        <taxon>Ecdysozoa</taxon>
        <taxon>Arthropoda</taxon>
        <taxon>Hexapoda</taxon>
        <taxon>Insecta</taxon>
        <taxon>Pterygota</taxon>
        <taxon>Neoptera</taxon>
        <taxon>Polyneoptera</taxon>
        <taxon>Orthoptera</taxon>
        <taxon>Ensifera</taxon>
        <taxon>Gryllidea</taxon>
        <taxon>Grylloidea</taxon>
        <taxon>Gryllidae</taxon>
        <taxon>Gryllinae</taxon>
        <taxon>Gryllus</taxon>
    </lineage>
</organism>
<evidence type="ECO:0000256" key="3">
    <source>
        <dbReference type="ARBA" id="ARBA00004496"/>
    </source>
</evidence>
<evidence type="ECO:0000256" key="1">
    <source>
        <dbReference type="ARBA" id="ARBA00003975"/>
    </source>
</evidence>
<evidence type="ECO:0000256" key="10">
    <source>
        <dbReference type="SAM" id="MobiDB-lite"/>
    </source>
</evidence>
<dbReference type="Pfam" id="PF11538">
    <property type="entry name" value="Snurportin1"/>
    <property type="match status" value="1"/>
</dbReference>
<evidence type="ECO:0000256" key="9">
    <source>
        <dbReference type="ARBA" id="ARBA00023242"/>
    </source>
</evidence>
<comment type="similarity">
    <text evidence="4">Belongs to the snurportin family.</text>
</comment>
<evidence type="ECO:0000256" key="2">
    <source>
        <dbReference type="ARBA" id="ARBA00004123"/>
    </source>
</evidence>
<feature type="compositionally biased region" description="Acidic residues" evidence="10">
    <location>
        <begin position="343"/>
        <end position="360"/>
    </location>
</feature>
<evidence type="ECO:0000259" key="11">
    <source>
        <dbReference type="Pfam" id="PF11538"/>
    </source>
</evidence>
<evidence type="ECO:0000259" key="12">
    <source>
        <dbReference type="Pfam" id="PF21974"/>
    </source>
</evidence>
<comment type="function">
    <text evidence="1">Functions as an U snRNP-specific nuclear import adapter. Involved in the trimethylguanosine (m3G)-cap-dependent nuclear import of U snRNPs. Binds specifically to the terminal m3G-cap U snRNAs.</text>
</comment>
<accession>A0AAN9Z6L2</accession>
<name>A0AAN9Z6L2_9ORTH</name>
<dbReference type="GO" id="GO:0061015">
    <property type="term" value="P:snRNA import into nucleus"/>
    <property type="evidence" value="ECO:0007669"/>
    <property type="project" value="InterPro"/>
</dbReference>
<dbReference type="Proteomes" id="UP001378592">
    <property type="component" value="Unassembled WGS sequence"/>
</dbReference>
<evidence type="ECO:0000313" key="14">
    <source>
        <dbReference type="EMBL" id="KAK7867106.1"/>
    </source>
</evidence>
<feature type="region of interest" description="Disordered" evidence="10">
    <location>
        <begin position="1"/>
        <end position="27"/>
    </location>
</feature>
<feature type="compositionally biased region" description="Basic residues" evidence="10">
    <location>
        <begin position="292"/>
        <end position="307"/>
    </location>
</feature>
<dbReference type="SUPFAM" id="SSF56091">
    <property type="entry name" value="DNA ligase/mRNA capping enzyme, catalytic domain"/>
    <property type="match status" value="1"/>
</dbReference>
<dbReference type="GO" id="GO:0003723">
    <property type="term" value="F:RNA binding"/>
    <property type="evidence" value="ECO:0007669"/>
    <property type="project" value="UniProtKB-KW"/>
</dbReference>
<dbReference type="PANTHER" id="PTHR13403:SF6">
    <property type="entry name" value="SNURPORTIN-1"/>
    <property type="match status" value="1"/>
</dbReference>
<evidence type="ECO:0000256" key="5">
    <source>
        <dbReference type="ARBA" id="ARBA00016034"/>
    </source>
</evidence>
<keyword evidence="7" id="KW-0963">Cytoplasm</keyword>
<evidence type="ECO:0000313" key="15">
    <source>
        <dbReference type="Proteomes" id="UP001378592"/>
    </source>
</evidence>
<dbReference type="EMBL" id="JAZDUA010000126">
    <property type="protein sequence ID" value="KAK7867106.1"/>
    <property type="molecule type" value="Genomic_DNA"/>
</dbReference>
<keyword evidence="15" id="KW-1185">Reference proteome</keyword>
<gene>
    <name evidence="14" type="ORF">R5R35_005830</name>
    <name evidence="13" type="ORF">R5R35_012257</name>
</gene>
<evidence type="ECO:0000256" key="6">
    <source>
        <dbReference type="ARBA" id="ARBA00022448"/>
    </source>
</evidence>
<dbReference type="Pfam" id="PF21974">
    <property type="entry name" value="SPN1_m3Gcap_bd"/>
    <property type="match status" value="1"/>
</dbReference>
<comment type="subcellular location">
    <subcellularLocation>
        <location evidence="3">Cytoplasm</location>
    </subcellularLocation>
    <subcellularLocation>
        <location evidence="2">Nucleus</location>
    </subcellularLocation>
</comment>
<keyword evidence="6" id="KW-0813">Transport</keyword>
<dbReference type="GO" id="GO:0005737">
    <property type="term" value="C:cytoplasm"/>
    <property type="evidence" value="ECO:0007669"/>
    <property type="project" value="UniProtKB-SubCell"/>
</dbReference>
<dbReference type="PANTHER" id="PTHR13403">
    <property type="entry name" value="SNURPORTIN1 RNUT1 PROTEIN RNA, U TRANSPORTER 1"/>
    <property type="match status" value="1"/>
</dbReference>
<comment type="caution">
    <text evidence="13">The sequence shown here is derived from an EMBL/GenBank/DDBJ whole genome shotgun (WGS) entry which is preliminary data.</text>
</comment>
<dbReference type="CDD" id="cd09232">
    <property type="entry name" value="Snurportin-1_C"/>
    <property type="match status" value="1"/>
</dbReference>
<feature type="domain" description="Snurportin-1 N-terminal" evidence="11">
    <location>
        <begin position="11"/>
        <end position="48"/>
    </location>
</feature>
<dbReference type="InterPro" id="IPR024721">
    <property type="entry name" value="Snurportin-1_N"/>
</dbReference>
<keyword evidence="9" id="KW-0539">Nucleus</keyword>